<dbReference type="Pfam" id="PF12728">
    <property type="entry name" value="HTH_17"/>
    <property type="match status" value="1"/>
</dbReference>
<reference evidence="3" key="1">
    <citation type="submission" date="2016-11" db="EMBL/GenBank/DDBJ databases">
        <authorList>
            <person name="Varghese N."/>
            <person name="Submissions S."/>
        </authorList>
    </citation>
    <scope>NUCLEOTIDE SEQUENCE [LARGE SCALE GENOMIC DNA]</scope>
    <source>
        <strain evidence="3">DSM 11792</strain>
    </source>
</reference>
<evidence type="ECO:0000259" key="1">
    <source>
        <dbReference type="Pfam" id="PF12728"/>
    </source>
</evidence>
<evidence type="ECO:0000313" key="3">
    <source>
        <dbReference type="Proteomes" id="UP000184196"/>
    </source>
</evidence>
<proteinExistence type="predicted"/>
<dbReference type="RefSeq" id="WP_073165632.1">
    <property type="nucleotide sequence ID" value="NZ_FQUW01000022.1"/>
</dbReference>
<dbReference type="InterPro" id="IPR036388">
    <property type="entry name" value="WH-like_DNA-bd_sf"/>
</dbReference>
<protein>
    <submittedName>
        <fullName evidence="2">DNA binding domain-containing protein, excisionase family</fullName>
    </submittedName>
</protein>
<dbReference type="InterPro" id="IPR010093">
    <property type="entry name" value="SinI_DNA-bd"/>
</dbReference>
<name>A0A1M5AMP2_9FIRM</name>
<feature type="domain" description="Helix-turn-helix" evidence="1">
    <location>
        <begin position="5"/>
        <end position="53"/>
    </location>
</feature>
<dbReference type="Proteomes" id="UP000184196">
    <property type="component" value="Unassembled WGS sequence"/>
</dbReference>
<accession>A0A1M5AMP2</accession>
<keyword evidence="3" id="KW-1185">Reference proteome</keyword>
<dbReference type="NCBIfam" id="TIGR01764">
    <property type="entry name" value="excise"/>
    <property type="match status" value="1"/>
</dbReference>
<gene>
    <name evidence="2" type="ORF">SAMN02745218_01958</name>
</gene>
<feature type="non-terminal residue" evidence="2">
    <location>
        <position position="62"/>
    </location>
</feature>
<sequence length="62" mass="7268">MRETMTAKEAAEILGVSEWTVYDLARRQMVPHVKIGRRVLFRRTSILAWLEAQEQASVRREP</sequence>
<dbReference type="EMBL" id="FQUW01000022">
    <property type="protein sequence ID" value="SHF31404.1"/>
    <property type="molecule type" value="Genomic_DNA"/>
</dbReference>
<dbReference type="InterPro" id="IPR041657">
    <property type="entry name" value="HTH_17"/>
</dbReference>
<dbReference type="InterPro" id="IPR009061">
    <property type="entry name" value="DNA-bd_dom_put_sf"/>
</dbReference>
<dbReference type="Gene3D" id="1.10.10.10">
    <property type="entry name" value="Winged helix-like DNA-binding domain superfamily/Winged helix DNA-binding domain"/>
    <property type="match status" value="1"/>
</dbReference>
<dbReference type="SUPFAM" id="SSF46955">
    <property type="entry name" value="Putative DNA-binding domain"/>
    <property type="match status" value="1"/>
</dbReference>
<dbReference type="AlphaFoldDB" id="A0A1M5AMP2"/>
<organism evidence="2 3">
    <name type="scientific">Desulfofundulus australicus DSM 11792</name>
    <dbReference type="NCBI Taxonomy" id="1121425"/>
    <lineage>
        <taxon>Bacteria</taxon>
        <taxon>Bacillati</taxon>
        <taxon>Bacillota</taxon>
        <taxon>Clostridia</taxon>
        <taxon>Eubacteriales</taxon>
        <taxon>Peptococcaceae</taxon>
        <taxon>Desulfofundulus</taxon>
    </lineage>
</organism>
<dbReference type="GO" id="GO:0003677">
    <property type="term" value="F:DNA binding"/>
    <property type="evidence" value="ECO:0007669"/>
    <property type="project" value="InterPro"/>
</dbReference>
<evidence type="ECO:0000313" key="2">
    <source>
        <dbReference type="EMBL" id="SHF31404.1"/>
    </source>
</evidence>